<evidence type="ECO:0000256" key="1">
    <source>
        <dbReference type="PROSITE-ProRule" id="PRU00169"/>
    </source>
</evidence>
<dbReference type="Proteomes" id="UP001165366">
    <property type="component" value="Unassembled WGS sequence"/>
</dbReference>
<dbReference type="InterPro" id="IPR011006">
    <property type="entry name" value="CheY-like_superfamily"/>
</dbReference>
<dbReference type="PROSITE" id="PS50110">
    <property type="entry name" value="RESPONSE_REGULATORY"/>
    <property type="match status" value="1"/>
</dbReference>
<dbReference type="SUPFAM" id="SSF52172">
    <property type="entry name" value="CheY-like"/>
    <property type="match status" value="1"/>
</dbReference>
<dbReference type="CDD" id="cd17546">
    <property type="entry name" value="REC_hyHK_CKI1_RcsC-like"/>
    <property type="match status" value="1"/>
</dbReference>
<dbReference type="EMBL" id="JAKLWS010000006">
    <property type="protein sequence ID" value="MCG2588192.1"/>
    <property type="molecule type" value="Genomic_DNA"/>
</dbReference>
<feature type="domain" description="Response regulatory" evidence="2">
    <location>
        <begin position="69"/>
        <end position="185"/>
    </location>
</feature>
<evidence type="ECO:0000259" key="2">
    <source>
        <dbReference type="PROSITE" id="PS50110"/>
    </source>
</evidence>
<dbReference type="RefSeq" id="WP_237853036.1">
    <property type="nucleotide sequence ID" value="NZ_JAKLWS010000006.1"/>
</dbReference>
<reference evidence="3" key="2">
    <citation type="submission" date="2024-05" db="EMBL/GenBank/DDBJ databases">
        <title>Rhodohalobacter halophilus gen. nov., sp. nov., a moderately halophilic member of the family Balneolaceae.</title>
        <authorList>
            <person name="Xia J."/>
        </authorList>
    </citation>
    <scope>NUCLEOTIDE SEQUENCE</scope>
    <source>
        <strain evidence="3">WB101</strain>
    </source>
</reference>
<dbReference type="Pfam" id="PF00072">
    <property type="entry name" value="Response_reg"/>
    <property type="match status" value="1"/>
</dbReference>
<sequence>MKTCVLFPNAFSYNYIEGSVAHSMDIPIAQELHLSPQDLSETFPGRRKMRRGLSLFSPNGKSKTEEKPRLLHVEDSAQIRLLVSIFLKNEFEIVSVENGEEAIKEAESNKYDLILMDINLGNGIDGFETAKKIREIGNYSEIPIIALTTNDYDHVRDECISSRMNAYIQKPFDKAYLLGIIREINKHQAKKKS</sequence>
<feature type="modified residue" description="4-aspartylphosphate" evidence="1">
    <location>
        <position position="117"/>
    </location>
</feature>
<dbReference type="InterPro" id="IPR052048">
    <property type="entry name" value="ST_Response_Regulator"/>
</dbReference>
<accession>A0ABS9KBG4</accession>
<comment type="caution">
    <text evidence="3">The sequence shown here is derived from an EMBL/GenBank/DDBJ whole genome shotgun (WGS) entry which is preliminary data.</text>
</comment>
<keyword evidence="1" id="KW-0597">Phosphoprotein</keyword>
<gene>
    <name evidence="3" type="ORF">L6773_06415</name>
</gene>
<reference evidence="3" key="1">
    <citation type="submission" date="2022-01" db="EMBL/GenBank/DDBJ databases">
        <authorList>
            <person name="Wang Y."/>
        </authorList>
    </citation>
    <scope>NUCLEOTIDE SEQUENCE</scope>
    <source>
        <strain evidence="3">WB101</strain>
    </source>
</reference>
<dbReference type="Gene3D" id="3.40.50.2300">
    <property type="match status" value="1"/>
</dbReference>
<dbReference type="PANTHER" id="PTHR43228:SF1">
    <property type="entry name" value="TWO-COMPONENT RESPONSE REGULATOR ARR22"/>
    <property type="match status" value="1"/>
</dbReference>
<proteinExistence type="predicted"/>
<name>A0ABS9KBG4_9BACT</name>
<dbReference type="PANTHER" id="PTHR43228">
    <property type="entry name" value="TWO-COMPONENT RESPONSE REGULATOR"/>
    <property type="match status" value="1"/>
</dbReference>
<dbReference type="SMART" id="SM00448">
    <property type="entry name" value="REC"/>
    <property type="match status" value="1"/>
</dbReference>
<protein>
    <submittedName>
        <fullName evidence="3">Response regulator</fullName>
    </submittedName>
</protein>
<keyword evidence="4" id="KW-1185">Reference proteome</keyword>
<organism evidence="3 4">
    <name type="scientific">Rhodohalobacter sulfatireducens</name>
    <dbReference type="NCBI Taxonomy" id="2911366"/>
    <lineage>
        <taxon>Bacteria</taxon>
        <taxon>Pseudomonadati</taxon>
        <taxon>Balneolota</taxon>
        <taxon>Balneolia</taxon>
        <taxon>Balneolales</taxon>
        <taxon>Balneolaceae</taxon>
        <taxon>Rhodohalobacter</taxon>
    </lineage>
</organism>
<dbReference type="InterPro" id="IPR001789">
    <property type="entry name" value="Sig_transdc_resp-reg_receiver"/>
</dbReference>
<evidence type="ECO:0000313" key="4">
    <source>
        <dbReference type="Proteomes" id="UP001165366"/>
    </source>
</evidence>
<evidence type="ECO:0000313" key="3">
    <source>
        <dbReference type="EMBL" id="MCG2588192.1"/>
    </source>
</evidence>